<keyword evidence="2" id="KW-1133">Transmembrane helix</keyword>
<dbReference type="InterPro" id="IPR013538">
    <property type="entry name" value="ASHA1/2-like_C"/>
</dbReference>
<evidence type="ECO:0000313" key="4">
    <source>
        <dbReference type="EMBL" id="UUI03967.1"/>
    </source>
</evidence>
<name>A0ABY5JYQ0_9BACI</name>
<evidence type="ECO:0000256" key="1">
    <source>
        <dbReference type="ARBA" id="ARBA00006817"/>
    </source>
</evidence>
<keyword evidence="2" id="KW-0812">Transmembrane</keyword>
<feature type="domain" description="Activator of Hsp90 ATPase homologue 1/2-like C-terminal" evidence="3">
    <location>
        <begin position="148"/>
        <end position="257"/>
    </location>
</feature>
<gene>
    <name evidence="4" type="ORF">NP439_04545</name>
</gene>
<dbReference type="InterPro" id="IPR023393">
    <property type="entry name" value="START-like_dom_sf"/>
</dbReference>
<dbReference type="Proteomes" id="UP001059773">
    <property type="component" value="Chromosome"/>
</dbReference>
<accession>A0ABY5JYQ0</accession>
<feature type="transmembrane region" description="Helical" evidence="2">
    <location>
        <begin position="12"/>
        <end position="32"/>
    </location>
</feature>
<evidence type="ECO:0000313" key="5">
    <source>
        <dbReference type="Proteomes" id="UP001059773"/>
    </source>
</evidence>
<dbReference type="Pfam" id="PF08327">
    <property type="entry name" value="AHSA1"/>
    <property type="match status" value="1"/>
</dbReference>
<evidence type="ECO:0000259" key="3">
    <source>
        <dbReference type="Pfam" id="PF08327"/>
    </source>
</evidence>
<keyword evidence="5" id="KW-1185">Reference proteome</keyword>
<dbReference type="EMBL" id="CP101914">
    <property type="protein sequence ID" value="UUI03967.1"/>
    <property type="molecule type" value="Genomic_DNA"/>
</dbReference>
<keyword evidence="2" id="KW-0472">Membrane</keyword>
<organism evidence="4 5">
    <name type="scientific">Oceanobacillus jeddahense</name>
    <dbReference type="NCBI Taxonomy" id="1462527"/>
    <lineage>
        <taxon>Bacteria</taxon>
        <taxon>Bacillati</taxon>
        <taxon>Bacillota</taxon>
        <taxon>Bacilli</taxon>
        <taxon>Bacillales</taxon>
        <taxon>Bacillaceae</taxon>
        <taxon>Oceanobacillus</taxon>
    </lineage>
</organism>
<reference evidence="4" key="1">
    <citation type="submission" date="2022-07" db="EMBL/GenBank/DDBJ databases">
        <title>FELIX.</title>
        <authorList>
            <person name="Wan K.H."/>
            <person name="Park S."/>
            <person name="Lawrence Q."/>
            <person name="Eichenberger J.P."/>
            <person name="Booth B.W."/>
            <person name="Piaggio A.J."/>
            <person name="Chandler J.C."/>
            <person name="Franklin A.B."/>
            <person name="Celniker S.E."/>
        </authorList>
    </citation>
    <scope>NUCLEOTIDE SEQUENCE</scope>
    <source>
        <strain evidence="4">QA-1986 374</strain>
    </source>
</reference>
<protein>
    <submittedName>
        <fullName evidence="4">SRPBCC family protein</fullName>
    </submittedName>
</protein>
<comment type="similarity">
    <text evidence="1">Belongs to the AHA1 family.</text>
</comment>
<dbReference type="SUPFAM" id="SSF55961">
    <property type="entry name" value="Bet v1-like"/>
    <property type="match status" value="1"/>
</dbReference>
<evidence type="ECO:0000256" key="2">
    <source>
        <dbReference type="SAM" id="Phobius"/>
    </source>
</evidence>
<dbReference type="Gene3D" id="3.30.530.20">
    <property type="match status" value="1"/>
</dbReference>
<sequence>MNKNKLKKHVYAAGIAFDLLVYLPVFISNLAGIFSKSLFREKSLFFPAIVIIDVVMSVHYYSNIKDSEYQGEKTLYFVLLSILSASLIGLVISYMYWILCLLSFNCLICGIIILNEMLLRRMSEVLASLEKTENGYIAIFKRQWENAVEEVWSALTENNKLQQWMPNLEVVDLRTNGTMKFNMNDGTGEFFEITILDCKENSYWQFEWGEGSVRFELKPAEDECVVLLKEYIPVLNNHIAKDLAGWQICLEMLHEVLKGRQMEFPKQSWEAYYEEYQKIVHPLLDDRE</sequence>
<feature type="transmembrane region" description="Helical" evidence="2">
    <location>
        <begin position="74"/>
        <end position="90"/>
    </location>
</feature>
<dbReference type="CDD" id="cd08899">
    <property type="entry name" value="SRPBCC_CalC_Aha1-like_6"/>
    <property type="match status" value="1"/>
</dbReference>
<dbReference type="RefSeq" id="WP_256708975.1">
    <property type="nucleotide sequence ID" value="NZ_CP101914.1"/>
</dbReference>
<proteinExistence type="inferred from homology"/>
<feature type="transmembrane region" description="Helical" evidence="2">
    <location>
        <begin position="44"/>
        <end position="62"/>
    </location>
</feature>